<keyword evidence="20" id="KW-0445">Lipid transport</keyword>
<dbReference type="InterPro" id="IPR002159">
    <property type="entry name" value="CD36_fam"/>
</dbReference>
<evidence type="ECO:0000256" key="16">
    <source>
        <dbReference type="ARBA" id="ARBA00022843"/>
    </source>
</evidence>
<accession>A0A8C5WRZ5</accession>
<dbReference type="GO" id="GO:0005044">
    <property type="term" value="F:scavenger receptor activity"/>
    <property type="evidence" value="ECO:0007669"/>
    <property type="project" value="TreeGrafter"/>
</dbReference>
<comment type="catalytic activity">
    <reaction evidence="4">
        <text>tetradecanoate(out) = tetradecanoate(in)</text>
        <dbReference type="Rhea" id="RHEA:45252"/>
        <dbReference type="ChEBI" id="CHEBI:30807"/>
    </reaction>
    <physiologicalReaction direction="left-to-right" evidence="4">
        <dbReference type="Rhea" id="RHEA:45253"/>
    </physiologicalReaction>
</comment>
<dbReference type="GO" id="GO:0005794">
    <property type="term" value="C:Golgi apparatus"/>
    <property type="evidence" value="ECO:0007669"/>
    <property type="project" value="UniProtKB-SubCell"/>
</dbReference>
<reference evidence="33" key="2">
    <citation type="submission" date="2025-09" db="UniProtKB">
        <authorList>
            <consortium name="Ensembl"/>
        </authorList>
    </citation>
    <scope>IDENTIFICATION</scope>
</reference>
<evidence type="ECO:0000256" key="15">
    <source>
        <dbReference type="ARBA" id="ARBA00022692"/>
    </source>
</evidence>
<comment type="catalytic activity">
    <reaction evidence="1">
        <text>(9Z,12Z)-octadecadienoate(out) = (9Z,12Z)-octadecadienoate(in)</text>
        <dbReference type="Rhea" id="RHEA:45264"/>
        <dbReference type="ChEBI" id="CHEBI:30245"/>
    </reaction>
    <physiologicalReaction direction="left-to-right" evidence="1">
        <dbReference type="Rhea" id="RHEA:45265"/>
    </physiologicalReaction>
</comment>
<evidence type="ECO:0000256" key="26">
    <source>
        <dbReference type="ARBA" id="ARBA00023288"/>
    </source>
</evidence>
<evidence type="ECO:0000256" key="22">
    <source>
        <dbReference type="ARBA" id="ARBA00023139"/>
    </source>
</evidence>
<evidence type="ECO:0000256" key="19">
    <source>
        <dbReference type="ARBA" id="ARBA00023034"/>
    </source>
</evidence>
<keyword evidence="18 32" id="KW-1133">Transmembrane helix</keyword>
<evidence type="ECO:0000256" key="5">
    <source>
        <dbReference type="ARBA" id="ARBA00001892"/>
    </source>
</evidence>
<keyword evidence="34" id="KW-1185">Reference proteome</keyword>
<dbReference type="Pfam" id="PF01130">
    <property type="entry name" value="CD36"/>
    <property type="match status" value="1"/>
</dbReference>
<dbReference type="Ensembl" id="ENSLLTT00000008976.1">
    <property type="protein sequence ID" value="ENSLLTP00000008650.1"/>
    <property type="gene ID" value="ENSLLTG00000006592.1"/>
</dbReference>
<evidence type="ECO:0000256" key="3">
    <source>
        <dbReference type="ARBA" id="ARBA00000934"/>
    </source>
</evidence>
<evidence type="ECO:0000256" key="25">
    <source>
        <dbReference type="ARBA" id="ARBA00023180"/>
    </source>
</evidence>
<evidence type="ECO:0000256" key="24">
    <source>
        <dbReference type="ARBA" id="ARBA00023170"/>
    </source>
</evidence>
<dbReference type="GO" id="GO:0034383">
    <property type="term" value="P:low-density lipoprotein particle clearance"/>
    <property type="evidence" value="ECO:0007669"/>
    <property type="project" value="TreeGrafter"/>
</dbReference>
<comment type="catalytic activity">
    <reaction evidence="27">
        <text>tetracosanoate(out) = tetracosanoate(in)</text>
        <dbReference type="Rhea" id="RHEA:45260"/>
        <dbReference type="ChEBI" id="CHEBI:31014"/>
    </reaction>
    <physiologicalReaction direction="left-to-right" evidence="27">
        <dbReference type="Rhea" id="RHEA:45261"/>
    </physiologicalReaction>
</comment>
<dbReference type="GO" id="GO:0150094">
    <property type="term" value="P:amyloid-beta clearance by cellular catabolic process"/>
    <property type="evidence" value="ECO:0007669"/>
    <property type="project" value="TreeGrafter"/>
</dbReference>
<dbReference type="PRINTS" id="PR01610">
    <property type="entry name" value="CD36ANTIGEN"/>
</dbReference>
<dbReference type="GO" id="GO:0016324">
    <property type="term" value="C:apical plasma membrane"/>
    <property type="evidence" value="ECO:0007669"/>
    <property type="project" value="UniProtKB-SubCell"/>
</dbReference>
<dbReference type="PANTHER" id="PTHR11923">
    <property type="entry name" value="SCAVENGER RECEPTOR CLASS B TYPE-1 SR-B1"/>
    <property type="match status" value="1"/>
</dbReference>
<dbReference type="GO" id="GO:0005901">
    <property type="term" value="C:caveola"/>
    <property type="evidence" value="ECO:0007669"/>
    <property type="project" value="TreeGrafter"/>
</dbReference>
<evidence type="ECO:0000256" key="23">
    <source>
        <dbReference type="ARBA" id="ARBA00023157"/>
    </source>
</evidence>
<evidence type="ECO:0000256" key="4">
    <source>
        <dbReference type="ARBA" id="ARBA00000996"/>
    </source>
</evidence>
<keyword evidence="15 32" id="KW-0812">Transmembrane</keyword>
<keyword evidence="12" id="KW-0813">Transport</keyword>
<keyword evidence="22" id="KW-0564">Palmitate</keyword>
<comment type="catalytic activity">
    <reaction evidence="5">
        <text>butanoate(out) = butanoate(in)</text>
        <dbReference type="Rhea" id="RHEA:45248"/>
        <dbReference type="ChEBI" id="CHEBI:17968"/>
    </reaction>
    <physiologicalReaction direction="left-to-right" evidence="5">
        <dbReference type="Rhea" id="RHEA:45249"/>
    </physiologicalReaction>
</comment>
<dbReference type="GO" id="GO:0044539">
    <property type="term" value="P:long-chain fatty acid import into cell"/>
    <property type="evidence" value="ECO:0007669"/>
    <property type="project" value="TreeGrafter"/>
</dbReference>
<dbReference type="GO" id="GO:0007155">
    <property type="term" value="P:cell adhesion"/>
    <property type="evidence" value="ECO:0007669"/>
    <property type="project" value="UniProtKB-KW"/>
</dbReference>
<evidence type="ECO:0000313" key="34">
    <source>
        <dbReference type="Proteomes" id="UP000694406"/>
    </source>
</evidence>
<keyword evidence="21 32" id="KW-0472">Membrane</keyword>
<evidence type="ECO:0000256" key="7">
    <source>
        <dbReference type="ARBA" id="ARBA00004285"/>
    </source>
</evidence>
<proteinExistence type="inferred from homology"/>
<feature type="transmembrane region" description="Helical" evidence="32">
    <location>
        <begin position="7"/>
        <end position="29"/>
    </location>
</feature>
<evidence type="ECO:0000256" key="14">
    <source>
        <dbReference type="ARBA" id="ARBA00022499"/>
    </source>
</evidence>
<evidence type="ECO:0000256" key="28">
    <source>
        <dbReference type="ARBA" id="ARBA00029966"/>
    </source>
</evidence>
<dbReference type="GO" id="GO:0042953">
    <property type="term" value="P:lipoprotein transport"/>
    <property type="evidence" value="ECO:0007669"/>
    <property type="project" value="TreeGrafter"/>
</dbReference>
<dbReference type="GO" id="GO:0005041">
    <property type="term" value="F:low-density lipoprotein particle receptor activity"/>
    <property type="evidence" value="ECO:0007669"/>
    <property type="project" value="TreeGrafter"/>
</dbReference>
<name>A0A8C5WRZ5_LATLA</name>
<evidence type="ECO:0000256" key="11">
    <source>
        <dbReference type="ARBA" id="ARBA00020772"/>
    </source>
</evidence>
<keyword evidence="26" id="KW-0449">Lipoprotein</keyword>
<protein>
    <recommendedName>
        <fullName evidence="11">Platelet glycoprotein 4</fullName>
    </recommendedName>
    <alternativeName>
        <fullName evidence="31">Glycoprotein IIIb</fullName>
    </alternativeName>
    <alternativeName>
        <fullName evidence="29">PAS IV</fullName>
    </alternativeName>
    <alternativeName>
        <fullName evidence="30">PAS-4</fullName>
    </alternativeName>
    <alternativeName>
        <fullName evidence="28">Platelet glycoprotein IV</fullName>
    </alternativeName>
</protein>
<keyword evidence="23" id="KW-1015">Disulfide bond</keyword>
<evidence type="ECO:0000256" key="32">
    <source>
        <dbReference type="SAM" id="Phobius"/>
    </source>
</evidence>
<keyword evidence="19" id="KW-0333">Golgi apparatus</keyword>
<comment type="catalytic activity">
    <reaction evidence="2">
        <text>(9Z)-octadecenoate(out) = (9Z)-octadecenoate(in)</text>
        <dbReference type="Rhea" id="RHEA:33655"/>
        <dbReference type="ChEBI" id="CHEBI:30823"/>
    </reaction>
    <physiologicalReaction direction="left-to-right" evidence="2">
        <dbReference type="Rhea" id="RHEA:33656"/>
    </physiologicalReaction>
</comment>
<evidence type="ECO:0000256" key="8">
    <source>
        <dbReference type="ARBA" id="ARBA00004555"/>
    </source>
</evidence>
<evidence type="ECO:0000256" key="30">
    <source>
        <dbReference type="ARBA" id="ARBA00032188"/>
    </source>
</evidence>
<dbReference type="GO" id="GO:0009986">
    <property type="term" value="C:cell surface"/>
    <property type="evidence" value="ECO:0007669"/>
    <property type="project" value="TreeGrafter"/>
</dbReference>
<evidence type="ECO:0000256" key="2">
    <source>
        <dbReference type="ARBA" id="ARBA00000626"/>
    </source>
</evidence>
<keyword evidence="14" id="KW-1017">Isopeptide bond</keyword>
<keyword evidence="16" id="KW-0832">Ubl conjugation</keyword>
<evidence type="ECO:0000313" key="33">
    <source>
        <dbReference type="Ensembl" id="ENSLLTP00000008650.1"/>
    </source>
</evidence>
<evidence type="ECO:0000256" key="10">
    <source>
        <dbReference type="ARBA" id="ARBA00010532"/>
    </source>
</evidence>
<evidence type="ECO:0000256" key="21">
    <source>
        <dbReference type="ARBA" id="ARBA00023136"/>
    </source>
</evidence>
<dbReference type="Proteomes" id="UP000694406">
    <property type="component" value="Unplaced"/>
</dbReference>
<dbReference type="GO" id="GO:0030169">
    <property type="term" value="F:low-density lipoprotein particle binding"/>
    <property type="evidence" value="ECO:0007669"/>
    <property type="project" value="TreeGrafter"/>
</dbReference>
<evidence type="ECO:0000256" key="9">
    <source>
        <dbReference type="ARBA" id="ARBA00004651"/>
    </source>
</evidence>
<dbReference type="GeneTree" id="ENSGT00940000153372"/>
<reference evidence="33" key="1">
    <citation type="submission" date="2025-08" db="UniProtKB">
        <authorList>
            <consortium name="Ensembl"/>
        </authorList>
    </citation>
    <scope>IDENTIFICATION</scope>
</reference>
<evidence type="ECO:0000256" key="12">
    <source>
        <dbReference type="ARBA" id="ARBA00022448"/>
    </source>
</evidence>
<evidence type="ECO:0000256" key="18">
    <source>
        <dbReference type="ARBA" id="ARBA00022989"/>
    </source>
</evidence>
<keyword evidence="17" id="KW-0130">Cell adhesion</keyword>
<evidence type="ECO:0000256" key="27">
    <source>
        <dbReference type="ARBA" id="ARBA00023949"/>
    </source>
</evidence>
<comment type="similarity">
    <text evidence="10">Belongs to the CD36 family.</text>
</comment>
<evidence type="ECO:0000256" key="17">
    <source>
        <dbReference type="ARBA" id="ARBA00022889"/>
    </source>
</evidence>
<keyword evidence="13" id="KW-1003">Cell membrane</keyword>
<keyword evidence="25" id="KW-0325">Glycoprotein</keyword>
<comment type="subcellular location">
    <subcellularLocation>
        <location evidence="6">Apical cell membrane</location>
    </subcellularLocation>
    <subcellularLocation>
        <location evidence="9">Cell membrane</location>
        <topology evidence="9">Multi-pass membrane protein</topology>
    </subcellularLocation>
    <subcellularLocation>
        <location evidence="8">Golgi apparatus</location>
    </subcellularLocation>
    <subcellularLocation>
        <location evidence="7">Membrane raft</location>
    </subcellularLocation>
</comment>
<dbReference type="GO" id="GO:0006898">
    <property type="term" value="P:receptor-mediated endocytosis"/>
    <property type="evidence" value="ECO:0007669"/>
    <property type="project" value="TreeGrafter"/>
</dbReference>
<evidence type="ECO:0000256" key="6">
    <source>
        <dbReference type="ARBA" id="ARBA00004221"/>
    </source>
</evidence>
<sequence>MGCNRNCGLLMGTIIGAVLAILGGILIPVGNNLIEDSVKKEAVIENGTTAYENWVIPGSPIYRQFWFFDVQNPEEVMKNGSFNLLFFACKEPR</sequence>
<evidence type="ECO:0000256" key="20">
    <source>
        <dbReference type="ARBA" id="ARBA00023055"/>
    </source>
</evidence>
<comment type="catalytic activity">
    <reaction evidence="3">
        <text>hexadecanoate(out) = hexadecanoate(in)</text>
        <dbReference type="Rhea" id="RHEA:45256"/>
        <dbReference type="ChEBI" id="CHEBI:7896"/>
    </reaction>
    <physiologicalReaction direction="left-to-right" evidence="3">
        <dbReference type="Rhea" id="RHEA:45257"/>
    </physiologicalReaction>
</comment>
<organism evidence="33 34">
    <name type="scientific">Laticauda laticaudata</name>
    <name type="common">Blue-ringed sea krait</name>
    <name type="synonym">Blue-lipped sea krait</name>
    <dbReference type="NCBI Taxonomy" id="8630"/>
    <lineage>
        <taxon>Eukaryota</taxon>
        <taxon>Metazoa</taxon>
        <taxon>Chordata</taxon>
        <taxon>Craniata</taxon>
        <taxon>Vertebrata</taxon>
        <taxon>Euteleostomi</taxon>
        <taxon>Lepidosauria</taxon>
        <taxon>Squamata</taxon>
        <taxon>Bifurcata</taxon>
        <taxon>Unidentata</taxon>
        <taxon>Episquamata</taxon>
        <taxon>Toxicofera</taxon>
        <taxon>Serpentes</taxon>
        <taxon>Colubroidea</taxon>
        <taxon>Elapidae</taxon>
        <taxon>Laticaudinae</taxon>
        <taxon>Laticauda</taxon>
    </lineage>
</organism>
<dbReference type="GO" id="GO:0019915">
    <property type="term" value="P:lipid storage"/>
    <property type="evidence" value="ECO:0007669"/>
    <property type="project" value="TreeGrafter"/>
</dbReference>
<evidence type="ECO:0000256" key="1">
    <source>
        <dbReference type="ARBA" id="ARBA00000542"/>
    </source>
</evidence>
<dbReference type="InterPro" id="IPR005428">
    <property type="entry name" value="CD36/SCARB1/SNMP1"/>
</dbReference>
<dbReference type="AlphaFoldDB" id="A0A8C5WRZ5"/>
<evidence type="ECO:0000256" key="31">
    <source>
        <dbReference type="ARBA" id="ARBA00032780"/>
    </source>
</evidence>
<evidence type="ECO:0000256" key="13">
    <source>
        <dbReference type="ARBA" id="ARBA00022475"/>
    </source>
</evidence>
<dbReference type="PANTHER" id="PTHR11923:SF12">
    <property type="entry name" value="PLATELET GLYCOPROTEIN 4"/>
    <property type="match status" value="1"/>
</dbReference>
<evidence type="ECO:0000256" key="29">
    <source>
        <dbReference type="ARBA" id="ARBA00031821"/>
    </source>
</evidence>
<keyword evidence="24" id="KW-0675">Receptor</keyword>